<dbReference type="Proteomes" id="UP000095751">
    <property type="component" value="Unassembled WGS sequence"/>
</dbReference>
<evidence type="ECO:0000256" key="1">
    <source>
        <dbReference type="SAM" id="MobiDB-lite"/>
    </source>
</evidence>
<feature type="compositionally biased region" description="Basic and acidic residues" evidence="1">
    <location>
        <begin position="175"/>
        <end position="202"/>
    </location>
</feature>
<evidence type="ECO:0000259" key="2">
    <source>
        <dbReference type="Pfam" id="PF20710"/>
    </source>
</evidence>
<dbReference type="AlphaFoldDB" id="A0A1E7FT73"/>
<feature type="region of interest" description="Disordered" evidence="1">
    <location>
        <begin position="1"/>
        <end position="91"/>
    </location>
</feature>
<protein>
    <recommendedName>
        <fullName evidence="2">DUF6824 domain-containing protein</fullName>
    </recommendedName>
</protein>
<dbReference type="KEGG" id="fcy:FRACYDRAFT_180761"/>
<organism evidence="3 4">
    <name type="scientific">Fragilariopsis cylindrus CCMP1102</name>
    <dbReference type="NCBI Taxonomy" id="635003"/>
    <lineage>
        <taxon>Eukaryota</taxon>
        <taxon>Sar</taxon>
        <taxon>Stramenopiles</taxon>
        <taxon>Ochrophyta</taxon>
        <taxon>Bacillariophyta</taxon>
        <taxon>Bacillariophyceae</taxon>
        <taxon>Bacillariophycidae</taxon>
        <taxon>Bacillariales</taxon>
        <taxon>Bacillariaceae</taxon>
        <taxon>Fragilariopsis</taxon>
    </lineage>
</organism>
<sequence length="211" mass="24488">MNQDLEGVSIDDGDNDDDDSSTKETTENNHDADDHSKEDIDDGEKDDNDVESAAAADDDEIKDNRSQEEKDKEAKEKKEAENKRIQELKEKYKDWPLKDIKEPHEHDVMYGRGGGTNHHKGNKVYRKMVEDRKLEYVNSKRLDKPLVALEIIRIWRSKLPPGRFLKQIPKTGHWEDVGDKKAREKTSQALREKAPQIRKQQEDEQNEVSLL</sequence>
<feature type="domain" description="DUF6824" evidence="2">
    <location>
        <begin position="107"/>
        <end position="192"/>
    </location>
</feature>
<reference evidence="3 4" key="1">
    <citation type="submission" date="2016-09" db="EMBL/GenBank/DDBJ databases">
        <title>Extensive genetic diversity and differential bi-allelic expression allows diatom success in the polar Southern Ocean.</title>
        <authorList>
            <consortium name="DOE Joint Genome Institute"/>
            <person name="Mock T."/>
            <person name="Otillar R.P."/>
            <person name="Strauss J."/>
            <person name="Dupont C."/>
            <person name="Frickenhaus S."/>
            <person name="Maumus F."/>
            <person name="Mcmullan M."/>
            <person name="Sanges R."/>
            <person name="Schmutz J."/>
            <person name="Toseland A."/>
            <person name="Valas R."/>
            <person name="Veluchamy A."/>
            <person name="Ward B.J."/>
            <person name="Allen A."/>
            <person name="Barry K."/>
            <person name="Falciatore A."/>
            <person name="Ferrante M."/>
            <person name="Fortunato A.E."/>
            <person name="Gloeckner G."/>
            <person name="Gruber A."/>
            <person name="Hipkin R."/>
            <person name="Janech M."/>
            <person name="Kroth P."/>
            <person name="Leese F."/>
            <person name="Lindquist E."/>
            <person name="Lyon B.R."/>
            <person name="Martin J."/>
            <person name="Mayer C."/>
            <person name="Parker M."/>
            <person name="Quesneville H."/>
            <person name="Raymond J."/>
            <person name="Uhlig C."/>
            <person name="Valentin K.U."/>
            <person name="Worden A.Z."/>
            <person name="Armbrust E.V."/>
            <person name="Bowler C."/>
            <person name="Green B."/>
            <person name="Moulton V."/>
            <person name="Van Oosterhout C."/>
            <person name="Grigoriev I."/>
        </authorList>
    </citation>
    <scope>NUCLEOTIDE SEQUENCE [LARGE SCALE GENOMIC DNA]</scope>
    <source>
        <strain evidence="3 4">CCMP1102</strain>
    </source>
</reference>
<proteinExistence type="predicted"/>
<evidence type="ECO:0000313" key="4">
    <source>
        <dbReference type="Proteomes" id="UP000095751"/>
    </source>
</evidence>
<dbReference type="OrthoDB" id="48650at2759"/>
<feature type="compositionally biased region" description="Basic and acidic residues" evidence="1">
    <location>
        <begin position="62"/>
        <end position="91"/>
    </location>
</feature>
<feature type="compositionally biased region" description="Acidic residues" evidence="1">
    <location>
        <begin position="39"/>
        <end position="61"/>
    </location>
</feature>
<accession>A0A1E7FT73</accession>
<gene>
    <name evidence="3" type="ORF">FRACYDRAFT_180761</name>
</gene>
<dbReference type="EMBL" id="KV784354">
    <property type="protein sequence ID" value="OEU21314.1"/>
    <property type="molecule type" value="Genomic_DNA"/>
</dbReference>
<evidence type="ECO:0000313" key="3">
    <source>
        <dbReference type="EMBL" id="OEU21314.1"/>
    </source>
</evidence>
<keyword evidence="4" id="KW-1185">Reference proteome</keyword>
<dbReference type="InParanoid" id="A0A1E7FT73"/>
<dbReference type="InterPro" id="IPR049227">
    <property type="entry name" value="DUF6824"/>
</dbReference>
<feature type="region of interest" description="Disordered" evidence="1">
    <location>
        <begin position="175"/>
        <end position="211"/>
    </location>
</feature>
<name>A0A1E7FT73_9STRA</name>
<dbReference type="Pfam" id="PF20710">
    <property type="entry name" value="DUF6824"/>
    <property type="match status" value="1"/>
</dbReference>
<feature type="compositionally biased region" description="Basic and acidic residues" evidence="1">
    <location>
        <begin position="20"/>
        <end position="38"/>
    </location>
</feature>
<feature type="compositionally biased region" description="Acidic residues" evidence="1">
    <location>
        <begin position="9"/>
        <end position="19"/>
    </location>
</feature>